<dbReference type="InterPro" id="IPR049288">
    <property type="entry name" value="DUF447_C"/>
</dbReference>
<dbReference type="InterPro" id="IPR012349">
    <property type="entry name" value="Split_barrel_FMN-bd"/>
</dbReference>
<reference evidence="4" key="1">
    <citation type="journal article" date="2020" name="mSystems">
        <title>Genome- and Community-Level Interaction Insights into Carbon Utilization and Element Cycling Functions of Hydrothermarchaeota in Hydrothermal Sediment.</title>
        <authorList>
            <person name="Zhou Z."/>
            <person name="Liu Y."/>
            <person name="Xu W."/>
            <person name="Pan J."/>
            <person name="Luo Z.H."/>
            <person name="Li M."/>
        </authorList>
    </citation>
    <scope>NUCLEOTIDE SEQUENCE [LARGE SCALE GENOMIC DNA]</scope>
    <source>
        <strain evidence="4">SpSt-1056</strain>
    </source>
</reference>
<name>A0A7C5QKH7_CALS0</name>
<sequence length="208" mass="23349">MTSLSDIGLQIGVLVESIVSTYSGDTPHAAAMGCMTPDGFTLVIRPFTNTQTFRNLLDRRSLVVNITHDPSLFYRVVFGEPVEFEESRFVDAPVVKEAVAWVEAVSLESKPLSSERVEVLCQVKHVEARLARPLPYSRAEHALMESLIHYTRVKVFKQAGMQQEASKLVEKIKDYERLIRRVSTNPSHLAMVARVVEEIGKLGYDCRG</sequence>
<dbReference type="InterPro" id="IPR016733">
    <property type="entry name" value="UCP018747"/>
</dbReference>
<feature type="domain" description="DUF447" evidence="2">
    <location>
        <begin position="16"/>
        <end position="126"/>
    </location>
</feature>
<dbReference type="PIRSF" id="PIRSF018747">
    <property type="entry name" value="UCP018747"/>
    <property type="match status" value="1"/>
</dbReference>
<evidence type="ECO:0000259" key="2">
    <source>
        <dbReference type="Pfam" id="PF04289"/>
    </source>
</evidence>
<accession>A0A7C5QKH7</accession>
<evidence type="ECO:0000256" key="1">
    <source>
        <dbReference type="SAM" id="Coils"/>
    </source>
</evidence>
<dbReference type="EMBL" id="DRWN01000068">
    <property type="protein sequence ID" value="HHK69094.1"/>
    <property type="molecule type" value="Genomic_DNA"/>
</dbReference>
<dbReference type="InterPro" id="IPR007386">
    <property type="entry name" value="DUF447_N"/>
</dbReference>
<protein>
    <submittedName>
        <fullName evidence="4">DUF447 family protein</fullName>
    </submittedName>
</protein>
<dbReference type="Pfam" id="PF04289">
    <property type="entry name" value="DUF447_N"/>
    <property type="match status" value="1"/>
</dbReference>
<feature type="coiled-coil region" evidence="1">
    <location>
        <begin position="158"/>
        <end position="185"/>
    </location>
</feature>
<proteinExistence type="predicted"/>
<dbReference type="Gene3D" id="1.20.58.290">
    <property type="entry name" value="Hypothetical membrane protein ta0354_69_121"/>
    <property type="match status" value="1"/>
</dbReference>
<dbReference type="AlphaFoldDB" id="A0A7C5QKH7"/>
<organism evidence="4">
    <name type="scientific">Caldiarchaeum subterraneum</name>
    <dbReference type="NCBI Taxonomy" id="311458"/>
    <lineage>
        <taxon>Archaea</taxon>
        <taxon>Nitrososphaerota</taxon>
        <taxon>Candidatus Caldarchaeales</taxon>
        <taxon>Candidatus Caldarchaeaceae</taxon>
        <taxon>Candidatus Caldarchaeum</taxon>
    </lineage>
</organism>
<keyword evidence="1" id="KW-0175">Coiled coil</keyword>
<dbReference type="Gene3D" id="2.30.110.10">
    <property type="entry name" value="Electron Transport, Fmn-binding Protein, Chain A"/>
    <property type="match status" value="1"/>
</dbReference>
<dbReference type="Pfam" id="PF20766">
    <property type="entry name" value="DUF447_C"/>
    <property type="match status" value="1"/>
</dbReference>
<evidence type="ECO:0000313" key="4">
    <source>
        <dbReference type="EMBL" id="HHK69094.1"/>
    </source>
</evidence>
<gene>
    <name evidence="4" type="ORF">ENM11_08130</name>
</gene>
<dbReference type="SUPFAM" id="SSF50475">
    <property type="entry name" value="FMN-binding split barrel"/>
    <property type="match status" value="1"/>
</dbReference>
<feature type="domain" description="DUF447" evidence="3">
    <location>
        <begin position="137"/>
        <end position="191"/>
    </location>
</feature>
<evidence type="ECO:0000259" key="3">
    <source>
        <dbReference type="Pfam" id="PF20766"/>
    </source>
</evidence>
<comment type="caution">
    <text evidence="4">The sequence shown here is derived from an EMBL/GenBank/DDBJ whole genome shotgun (WGS) entry which is preliminary data.</text>
</comment>